<dbReference type="PANTHER" id="PTHR43214:SF41">
    <property type="entry name" value="NITRATE_NITRITE RESPONSE REGULATOR PROTEIN NARP"/>
    <property type="match status" value="1"/>
</dbReference>
<dbReference type="GO" id="GO:0006355">
    <property type="term" value="P:regulation of DNA-templated transcription"/>
    <property type="evidence" value="ECO:0007669"/>
    <property type="project" value="InterPro"/>
</dbReference>
<evidence type="ECO:0000259" key="7">
    <source>
        <dbReference type="PROSITE" id="PS50110"/>
    </source>
</evidence>
<keyword evidence="4" id="KW-0804">Transcription</keyword>
<protein>
    <submittedName>
        <fullName evidence="8">Two-component system, NarL family, response regulator, fimbrial Z protein, FimZ/two-component system, NarL family, response regulator EvgA</fullName>
    </submittedName>
</protein>
<dbReference type="CDD" id="cd17535">
    <property type="entry name" value="REC_NarL-like"/>
    <property type="match status" value="1"/>
</dbReference>
<dbReference type="GO" id="GO:0003677">
    <property type="term" value="F:DNA binding"/>
    <property type="evidence" value="ECO:0007669"/>
    <property type="project" value="UniProtKB-KW"/>
</dbReference>
<dbReference type="InterPro" id="IPR016032">
    <property type="entry name" value="Sig_transdc_resp-reg_C-effctor"/>
</dbReference>
<evidence type="ECO:0000313" key="8">
    <source>
        <dbReference type="EMBL" id="SNC64787.1"/>
    </source>
</evidence>
<accession>A0A212TFF4</accession>
<dbReference type="OrthoDB" id="9816469at2"/>
<dbReference type="PROSITE" id="PS50110">
    <property type="entry name" value="RESPONSE_REGULATORY"/>
    <property type="match status" value="1"/>
</dbReference>
<dbReference type="InterPro" id="IPR039420">
    <property type="entry name" value="WalR-like"/>
</dbReference>
<dbReference type="SUPFAM" id="SSF52172">
    <property type="entry name" value="CheY-like"/>
    <property type="match status" value="1"/>
</dbReference>
<dbReference type="SUPFAM" id="SSF46894">
    <property type="entry name" value="C-terminal effector domain of the bipartite response regulators"/>
    <property type="match status" value="1"/>
</dbReference>
<dbReference type="InterPro" id="IPR000792">
    <property type="entry name" value="Tscrpt_reg_LuxR_C"/>
</dbReference>
<dbReference type="RefSeq" id="WP_088813035.1">
    <property type="nucleotide sequence ID" value="NZ_FYEX01000001.1"/>
</dbReference>
<dbReference type="PANTHER" id="PTHR43214">
    <property type="entry name" value="TWO-COMPONENT RESPONSE REGULATOR"/>
    <property type="match status" value="1"/>
</dbReference>
<dbReference type="SMART" id="SM00448">
    <property type="entry name" value="REC"/>
    <property type="match status" value="1"/>
</dbReference>
<dbReference type="InterPro" id="IPR011006">
    <property type="entry name" value="CheY-like_superfamily"/>
</dbReference>
<evidence type="ECO:0000313" key="9">
    <source>
        <dbReference type="Proteomes" id="UP000197215"/>
    </source>
</evidence>
<evidence type="ECO:0000256" key="5">
    <source>
        <dbReference type="PROSITE-ProRule" id="PRU00169"/>
    </source>
</evidence>
<dbReference type="EMBL" id="FYEX01000001">
    <property type="protein sequence ID" value="SNC64787.1"/>
    <property type="molecule type" value="Genomic_DNA"/>
</dbReference>
<keyword evidence="2" id="KW-0805">Transcription regulation</keyword>
<keyword evidence="3" id="KW-0238">DNA-binding</keyword>
<feature type="modified residue" description="4-aspartylphosphate" evidence="5">
    <location>
        <position position="59"/>
    </location>
</feature>
<proteinExistence type="predicted"/>
<name>A0A212TFF4_9BURK</name>
<dbReference type="PROSITE" id="PS50043">
    <property type="entry name" value="HTH_LUXR_2"/>
    <property type="match status" value="1"/>
</dbReference>
<evidence type="ECO:0000256" key="3">
    <source>
        <dbReference type="ARBA" id="ARBA00023125"/>
    </source>
</evidence>
<dbReference type="PRINTS" id="PR00038">
    <property type="entry name" value="HTHLUXR"/>
</dbReference>
<dbReference type="PROSITE" id="PS00622">
    <property type="entry name" value="HTH_LUXR_1"/>
    <property type="match status" value="1"/>
</dbReference>
<evidence type="ECO:0000259" key="6">
    <source>
        <dbReference type="PROSITE" id="PS50043"/>
    </source>
</evidence>
<evidence type="ECO:0000256" key="1">
    <source>
        <dbReference type="ARBA" id="ARBA00022553"/>
    </source>
</evidence>
<evidence type="ECO:0000256" key="4">
    <source>
        <dbReference type="ARBA" id="ARBA00023163"/>
    </source>
</evidence>
<feature type="domain" description="Response regulatory" evidence="7">
    <location>
        <begin position="8"/>
        <end position="124"/>
    </location>
</feature>
<dbReference type="Gene3D" id="3.40.50.2300">
    <property type="match status" value="1"/>
</dbReference>
<dbReference type="InterPro" id="IPR001789">
    <property type="entry name" value="Sig_transdc_resp-reg_receiver"/>
</dbReference>
<dbReference type="AlphaFoldDB" id="A0A212TFF4"/>
<dbReference type="Pfam" id="PF00196">
    <property type="entry name" value="GerE"/>
    <property type="match status" value="1"/>
</dbReference>
<organism evidence="8 9">
    <name type="scientific">Polynucleobacter victoriensis</name>
    <dbReference type="NCBI Taxonomy" id="2049319"/>
    <lineage>
        <taxon>Bacteria</taxon>
        <taxon>Pseudomonadati</taxon>
        <taxon>Pseudomonadota</taxon>
        <taxon>Betaproteobacteria</taxon>
        <taxon>Burkholderiales</taxon>
        <taxon>Burkholderiaceae</taxon>
        <taxon>Polynucleobacter</taxon>
    </lineage>
</organism>
<keyword evidence="9" id="KW-1185">Reference proteome</keyword>
<dbReference type="CDD" id="cd06170">
    <property type="entry name" value="LuxR_C_like"/>
    <property type="match status" value="1"/>
</dbReference>
<dbReference type="Proteomes" id="UP000197215">
    <property type="component" value="Unassembled WGS sequence"/>
</dbReference>
<feature type="domain" description="HTH luxR-type" evidence="6">
    <location>
        <begin position="142"/>
        <end position="207"/>
    </location>
</feature>
<reference evidence="9" key="1">
    <citation type="submission" date="2017-06" db="EMBL/GenBank/DDBJ databases">
        <authorList>
            <person name="Varghese N."/>
            <person name="Submissions S."/>
        </authorList>
    </citation>
    <scope>NUCLEOTIDE SEQUENCE [LARGE SCALE GENOMIC DNA]</scope>
    <source>
        <strain evidence="9">MWH-VicM1</strain>
    </source>
</reference>
<sequence>MKTAARKKVLLVDDHPAMIWALKNMLSENAHFEIAGEATNGEECIEFSRLNPPDLIILDLDMPRTDGLDVIRRLRIASSQIRILVVSSLDPKIYGTRIRTVGGHGFISKTANSDIILAACLAVSQGYTFFHVNDEGDPPNSDEEIIASFSPREFQVMKYLADGYCNSDISEFLHISGKTVSTYKYRVYKKIGVSNLADMISFCRSNRIIDV</sequence>
<keyword evidence="1 5" id="KW-0597">Phosphoprotein</keyword>
<dbReference type="GO" id="GO:0000160">
    <property type="term" value="P:phosphorelay signal transduction system"/>
    <property type="evidence" value="ECO:0007669"/>
    <property type="project" value="InterPro"/>
</dbReference>
<evidence type="ECO:0000256" key="2">
    <source>
        <dbReference type="ARBA" id="ARBA00023015"/>
    </source>
</evidence>
<dbReference type="InterPro" id="IPR058245">
    <property type="entry name" value="NreC/VraR/RcsB-like_REC"/>
</dbReference>
<dbReference type="SMART" id="SM00421">
    <property type="entry name" value="HTH_LUXR"/>
    <property type="match status" value="1"/>
</dbReference>
<gene>
    <name evidence="8" type="ORF">SAMN06295916_1163</name>
</gene>
<dbReference type="Pfam" id="PF00072">
    <property type="entry name" value="Response_reg"/>
    <property type="match status" value="1"/>
</dbReference>